<dbReference type="SUPFAM" id="SSF55945">
    <property type="entry name" value="TATA-box binding protein-like"/>
    <property type="match status" value="2"/>
</dbReference>
<dbReference type="PANTHER" id="PTHR10126">
    <property type="entry name" value="TATA-BOX BINDING PROTEIN"/>
    <property type="match status" value="1"/>
</dbReference>
<sequence length="192" mass="21193">MADHSSAIIPTLQNVVGTLSLNCGKLDLKAIALKARNAEYNPRRLPAVIMRIREPKTTALIFATGKIVCTGAKSENNSKLAARKYARIVQKLGYPGVKFKDFKIQNIVASCDVRFPIRLEGLAIAHSSFSSYEPEIFPGLVYRMKKPKIVLLVFASGKIVITGAKVRDDIYAAFDNIYPVLTQFTKKSLAMC</sequence>
<dbReference type="HAMAP" id="MF_00408">
    <property type="entry name" value="TATA_bind_prot_arch"/>
    <property type="match status" value="1"/>
</dbReference>
<keyword evidence="4" id="KW-0804">Transcription</keyword>
<keyword evidence="5" id="KW-0539">Nucleus</keyword>
<dbReference type="InterPro" id="IPR000814">
    <property type="entry name" value="TBP"/>
</dbReference>
<name>A0ABM1FWK7_SOLPN</name>
<dbReference type="PROSITE" id="PS00351">
    <property type="entry name" value="TFIID"/>
    <property type="match status" value="1"/>
</dbReference>
<dbReference type="CDD" id="cd04516">
    <property type="entry name" value="TBP_eukaryotes"/>
    <property type="match status" value="1"/>
</dbReference>
<protein>
    <submittedName>
        <fullName evidence="7">TATA-box-binding protein-like</fullName>
    </submittedName>
</protein>
<evidence type="ECO:0000256" key="4">
    <source>
        <dbReference type="ARBA" id="ARBA00023163"/>
    </source>
</evidence>
<keyword evidence="6" id="KW-1185">Reference proteome</keyword>
<dbReference type="InterPro" id="IPR033710">
    <property type="entry name" value="TBP_eukaryotic"/>
</dbReference>
<dbReference type="GeneID" id="107008246"/>
<dbReference type="InterPro" id="IPR012295">
    <property type="entry name" value="TBP_dom_sf"/>
</dbReference>
<keyword evidence="3" id="KW-0238">DNA-binding</keyword>
<reference evidence="6" key="1">
    <citation type="journal article" date="2014" name="Nat. Genet.">
        <title>The genome of the stress-tolerant wild tomato species Solanum pennellii.</title>
        <authorList>
            <person name="Bolger A."/>
            <person name="Scossa F."/>
            <person name="Bolger M.E."/>
            <person name="Lanz C."/>
            <person name="Maumus F."/>
            <person name="Tohge T."/>
            <person name="Quesneville H."/>
            <person name="Alseekh S."/>
            <person name="Sorensen I."/>
            <person name="Lichtenstein G."/>
            <person name="Fich E.A."/>
            <person name="Conte M."/>
            <person name="Keller H."/>
            <person name="Schneeberger K."/>
            <person name="Schwacke R."/>
            <person name="Ofner I."/>
            <person name="Vrebalov J."/>
            <person name="Xu Y."/>
            <person name="Osorio S."/>
            <person name="Aflitos S.A."/>
            <person name="Schijlen E."/>
            <person name="Jimenez-Gomez J.M."/>
            <person name="Ryngajllo M."/>
            <person name="Kimura S."/>
            <person name="Kumar R."/>
            <person name="Koenig D."/>
            <person name="Headland L.R."/>
            <person name="Maloof J.N."/>
            <person name="Sinha N."/>
            <person name="van Ham R.C."/>
            <person name="Lankhorst R.K."/>
            <person name="Mao L."/>
            <person name="Vogel A."/>
            <person name="Arsova B."/>
            <person name="Panstruga R."/>
            <person name="Fei Z."/>
            <person name="Rose J.K."/>
            <person name="Zamir D."/>
            <person name="Carrari F."/>
            <person name="Giovannoni J.J."/>
            <person name="Weigel D."/>
            <person name="Usadel B."/>
            <person name="Fernie A.R."/>
        </authorList>
    </citation>
    <scope>NUCLEOTIDE SEQUENCE [LARGE SCALE GENOMIC DNA]</scope>
    <source>
        <strain evidence="6">cv. LA0716</strain>
    </source>
</reference>
<reference evidence="7" key="2">
    <citation type="submission" date="2025-08" db="UniProtKB">
        <authorList>
            <consortium name="RefSeq"/>
        </authorList>
    </citation>
    <scope>IDENTIFICATION</scope>
</reference>
<evidence type="ECO:0000313" key="6">
    <source>
        <dbReference type="Proteomes" id="UP000694930"/>
    </source>
</evidence>
<organism evidence="6 7">
    <name type="scientific">Solanum pennellii</name>
    <name type="common">Tomato</name>
    <name type="synonym">Lycopersicon pennellii</name>
    <dbReference type="NCBI Taxonomy" id="28526"/>
    <lineage>
        <taxon>Eukaryota</taxon>
        <taxon>Viridiplantae</taxon>
        <taxon>Streptophyta</taxon>
        <taxon>Embryophyta</taxon>
        <taxon>Tracheophyta</taxon>
        <taxon>Spermatophyta</taxon>
        <taxon>Magnoliopsida</taxon>
        <taxon>eudicotyledons</taxon>
        <taxon>Gunneridae</taxon>
        <taxon>Pentapetalae</taxon>
        <taxon>asterids</taxon>
        <taxon>lamiids</taxon>
        <taxon>Solanales</taxon>
        <taxon>Solanaceae</taxon>
        <taxon>Solanoideae</taxon>
        <taxon>Solaneae</taxon>
        <taxon>Solanum</taxon>
        <taxon>Solanum subgen. Lycopersicon</taxon>
    </lineage>
</organism>
<comment type="similarity">
    <text evidence="2">Belongs to the TBP family.</text>
</comment>
<evidence type="ECO:0000256" key="1">
    <source>
        <dbReference type="ARBA" id="ARBA00004123"/>
    </source>
</evidence>
<evidence type="ECO:0000256" key="5">
    <source>
        <dbReference type="ARBA" id="ARBA00023242"/>
    </source>
</evidence>
<dbReference type="PRINTS" id="PR00686">
    <property type="entry name" value="TIFACTORIID"/>
</dbReference>
<evidence type="ECO:0000256" key="2">
    <source>
        <dbReference type="ARBA" id="ARBA00005560"/>
    </source>
</evidence>
<dbReference type="Proteomes" id="UP000694930">
    <property type="component" value="Chromosome 1"/>
</dbReference>
<dbReference type="RefSeq" id="XP_015062680.1">
    <property type="nucleotide sequence ID" value="XM_015207194.2"/>
</dbReference>
<evidence type="ECO:0000313" key="7">
    <source>
        <dbReference type="RefSeq" id="XP_015062680.1"/>
    </source>
</evidence>
<dbReference type="Gene3D" id="3.30.310.10">
    <property type="entry name" value="TATA-Binding Protein"/>
    <property type="match status" value="2"/>
</dbReference>
<dbReference type="Pfam" id="PF00352">
    <property type="entry name" value="TBP"/>
    <property type="match status" value="2"/>
</dbReference>
<accession>A0ABM1FWK7</accession>
<comment type="subcellular location">
    <subcellularLocation>
        <location evidence="1">Nucleus</location>
    </subcellularLocation>
</comment>
<evidence type="ECO:0000256" key="3">
    <source>
        <dbReference type="ARBA" id="ARBA00023125"/>
    </source>
</evidence>
<dbReference type="InterPro" id="IPR030491">
    <property type="entry name" value="TBP_CS"/>
</dbReference>
<gene>
    <name evidence="7" type="primary">LOC107008246</name>
</gene>
<proteinExistence type="inferred from homology"/>